<dbReference type="EMBL" id="REGN01009783">
    <property type="protein sequence ID" value="RNA00381.1"/>
    <property type="molecule type" value="Genomic_DNA"/>
</dbReference>
<dbReference type="Proteomes" id="UP000276133">
    <property type="component" value="Unassembled WGS sequence"/>
</dbReference>
<keyword evidence="1" id="KW-0472">Membrane</keyword>
<keyword evidence="3" id="KW-1185">Reference proteome</keyword>
<sequence>MHFNRNFDTLRYLNRISIVNDATASALFFYQITPGFVYIMYYIPYEPMVYLVSTVKKLLPTVNSLLPTTKKFSTQKFI</sequence>
<organism evidence="2 3">
    <name type="scientific">Brachionus plicatilis</name>
    <name type="common">Marine rotifer</name>
    <name type="synonym">Brachionus muelleri</name>
    <dbReference type="NCBI Taxonomy" id="10195"/>
    <lineage>
        <taxon>Eukaryota</taxon>
        <taxon>Metazoa</taxon>
        <taxon>Spiralia</taxon>
        <taxon>Gnathifera</taxon>
        <taxon>Rotifera</taxon>
        <taxon>Eurotatoria</taxon>
        <taxon>Monogononta</taxon>
        <taxon>Pseudotrocha</taxon>
        <taxon>Ploima</taxon>
        <taxon>Brachionidae</taxon>
        <taxon>Brachionus</taxon>
    </lineage>
</organism>
<evidence type="ECO:0000313" key="2">
    <source>
        <dbReference type="EMBL" id="RNA00381.1"/>
    </source>
</evidence>
<protein>
    <submittedName>
        <fullName evidence="2">Uncharacterized protein</fullName>
    </submittedName>
</protein>
<reference evidence="2 3" key="1">
    <citation type="journal article" date="2018" name="Sci. Rep.">
        <title>Genomic signatures of local adaptation to the degree of environmental predictability in rotifers.</title>
        <authorList>
            <person name="Franch-Gras L."/>
            <person name="Hahn C."/>
            <person name="Garcia-Roger E.M."/>
            <person name="Carmona M.J."/>
            <person name="Serra M."/>
            <person name="Gomez A."/>
        </authorList>
    </citation>
    <scope>NUCLEOTIDE SEQUENCE [LARGE SCALE GENOMIC DNA]</scope>
    <source>
        <strain evidence="2">HYR1</strain>
    </source>
</reference>
<keyword evidence="1" id="KW-0812">Transmembrane</keyword>
<comment type="caution">
    <text evidence="2">The sequence shown here is derived from an EMBL/GenBank/DDBJ whole genome shotgun (WGS) entry which is preliminary data.</text>
</comment>
<dbReference type="AlphaFoldDB" id="A0A3M7PNQ5"/>
<gene>
    <name evidence="2" type="ORF">BpHYR1_004747</name>
</gene>
<name>A0A3M7PNQ5_BRAPC</name>
<keyword evidence="1" id="KW-1133">Transmembrane helix</keyword>
<feature type="transmembrane region" description="Helical" evidence="1">
    <location>
        <begin position="21"/>
        <end position="43"/>
    </location>
</feature>
<evidence type="ECO:0000256" key="1">
    <source>
        <dbReference type="SAM" id="Phobius"/>
    </source>
</evidence>
<accession>A0A3M7PNQ5</accession>
<proteinExistence type="predicted"/>
<evidence type="ECO:0000313" key="3">
    <source>
        <dbReference type="Proteomes" id="UP000276133"/>
    </source>
</evidence>